<evidence type="ECO:0000256" key="4">
    <source>
        <dbReference type="ARBA" id="ARBA00022777"/>
    </source>
</evidence>
<feature type="binding site" evidence="5">
    <location>
        <position position="94"/>
    </location>
    <ligand>
        <name>AMP</name>
        <dbReference type="ChEBI" id="CHEBI:456215"/>
    </ligand>
</feature>
<name>A0A4V3IAA0_9MICO</name>
<feature type="binding site" evidence="5">
    <location>
        <begin position="12"/>
        <end position="17"/>
    </location>
    <ligand>
        <name>ATP</name>
        <dbReference type="ChEBI" id="CHEBI:30616"/>
    </ligand>
</feature>
<dbReference type="NCBIfam" id="NF011100">
    <property type="entry name" value="PRK14527.1"/>
    <property type="match status" value="1"/>
</dbReference>
<dbReference type="GO" id="GO:0044209">
    <property type="term" value="P:AMP salvage"/>
    <property type="evidence" value="ECO:0007669"/>
    <property type="project" value="UniProtKB-UniRule"/>
</dbReference>
<comment type="catalytic activity">
    <reaction evidence="5 7">
        <text>AMP + ATP = 2 ADP</text>
        <dbReference type="Rhea" id="RHEA:12973"/>
        <dbReference type="ChEBI" id="CHEBI:30616"/>
        <dbReference type="ChEBI" id="CHEBI:456215"/>
        <dbReference type="ChEBI" id="CHEBI:456216"/>
        <dbReference type="EC" id="2.7.4.3"/>
    </reaction>
</comment>
<keyword evidence="4 5" id="KW-0418">Kinase</keyword>
<comment type="subcellular location">
    <subcellularLocation>
        <location evidence="5 7">Cytoplasm</location>
    </subcellularLocation>
</comment>
<sequence length="204" mass="22319">MTGRFLIIGPPGAGKGTQAARLSELFGIPAIATGDIFRYNIKNETPLGIEVKSIVDAGDYVPDSLTNELVRSRLEEPDAANGFLLDGYPRTTSQVQFLDEILAEKHQGLDAVIRLVADVEVVVARLRKRAIEQGRVDDSEDAIRHRQDVFRRETAPLIETYGERGMLVTVDGIGDVDAVAERIITGLAERGIEIPDDEPDVAVR</sequence>
<dbReference type="InterPro" id="IPR027417">
    <property type="entry name" value="P-loop_NTPase"/>
</dbReference>
<dbReference type="PROSITE" id="PS00113">
    <property type="entry name" value="ADENYLATE_KINASE"/>
    <property type="match status" value="1"/>
</dbReference>
<feature type="binding site" evidence="5">
    <location>
        <begin position="87"/>
        <end position="90"/>
    </location>
    <ligand>
        <name>AMP</name>
        <dbReference type="ChEBI" id="CHEBI:456215"/>
    </ligand>
</feature>
<dbReference type="UniPathway" id="UPA00588">
    <property type="reaction ID" value="UER00649"/>
</dbReference>
<dbReference type="CDD" id="cd01428">
    <property type="entry name" value="ADK"/>
    <property type="match status" value="1"/>
</dbReference>
<dbReference type="SUPFAM" id="SSF52540">
    <property type="entry name" value="P-loop containing nucleoside triphosphate hydrolases"/>
    <property type="match status" value="1"/>
</dbReference>
<comment type="function">
    <text evidence="5">Catalyzes the reversible transfer of the terminal phosphate group between ATP and AMP. Plays an important role in cellular energy homeostasis and in adenine nucleotide metabolism.</text>
</comment>
<dbReference type="InterPro" id="IPR000850">
    <property type="entry name" value="Adenylat/UMP-CMP_kin"/>
</dbReference>
<evidence type="ECO:0000256" key="1">
    <source>
        <dbReference type="ARBA" id="ARBA00022679"/>
    </source>
</evidence>
<organism evidence="8 9">
    <name type="scientific">Terrimesophilobacter mesophilus</name>
    <dbReference type="NCBI Taxonomy" id="433647"/>
    <lineage>
        <taxon>Bacteria</taxon>
        <taxon>Bacillati</taxon>
        <taxon>Actinomycetota</taxon>
        <taxon>Actinomycetes</taxon>
        <taxon>Micrococcales</taxon>
        <taxon>Microbacteriaceae</taxon>
        <taxon>Terrimesophilobacter</taxon>
    </lineage>
</organism>
<feature type="binding site" evidence="5">
    <location>
        <position position="38"/>
    </location>
    <ligand>
        <name>AMP</name>
        <dbReference type="ChEBI" id="CHEBI:456215"/>
    </ligand>
</feature>
<evidence type="ECO:0000313" key="9">
    <source>
        <dbReference type="Proteomes" id="UP000298488"/>
    </source>
</evidence>
<evidence type="ECO:0000256" key="3">
    <source>
        <dbReference type="ARBA" id="ARBA00022741"/>
    </source>
</evidence>
<dbReference type="OrthoDB" id="9805030at2"/>
<evidence type="ECO:0000256" key="2">
    <source>
        <dbReference type="ARBA" id="ARBA00022727"/>
    </source>
</evidence>
<feature type="binding site" evidence="5">
    <location>
        <position position="33"/>
    </location>
    <ligand>
        <name>AMP</name>
        <dbReference type="ChEBI" id="CHEBI:456215"/>
    </ligand>
</feature>
<keyword evidence="5 7" id="KW-0067">ATP-binding</keyword>
<dbReference type="GO" id="GO:0005524">
    <property type="term" value="F:ATP binding"/>
    <property type="evidence" value="ECO:0007669"/>
    <property type="project" value="UniProtKB-UniRule"/>
</dbReference>
<feature type="binding site" evidence="5">
    <location>
        <position position="146"/>
    </location>
    <ligand>
        <name>AMP</name>
        <dbReference type="ChEBI" id="CHEBI:456215"/>
    </ligand>
</feature>
<dbReference type="PANTHER" id="PTHR23359">
    <property type="entry name" value="NUCLEOTIDE KINASE"/>
    <property type="match status" value="1"/>
</dbReference>
<keyword evidence="9" id="KW-1185">Reference proteome</keyword>
<comment type="domain">
    <text evidence="5">Consists of three domains, a large central CORE domain and two small peripheral domains, NMPbind and LID, which undergo movements during catalysis. The LID domain closes over the site of phosphoryl transfer upon ATP binding. Assembling and dissambling the active center during each catalytic cycle provides an effective means to prevent ATP hydrolysis.</text>
</comment>
<feature type="region of interest" description="NMP" evidence="5">
    <location>
        <begin position="32"/>
        <end position="61"/>
    </location>
</feature>
<dbReference type="Gene3D" id="3.40.50.300">
    <property type="entry name" value="P-loop containing nucleotide triphosphate hydrolases"/>
    <property type="match status" value="1"/>
</dbReference>
<feature type="binding site" evidence="5">
    <location>
        <position position="174"/>
    </location>
    <ligand>
        <name>ATP</name>
        <dbReference type="ChEBI" id="CHEBI:30616"/>
    </ligand>
</feature>
<comment type="caution">
    <text evidence="8">The sequence shown here is derived from an EMBL/GenBank/DDBJ whole genome shotgun (WGS) entry which is preliminary data.</text>
</comment>
<accession>A0A4V3IAA0</accession>
<dbReference type="GO" id="GO:0004017">
    <property type="term" value="F:AMP kinase activity"/>
    <property type="evidence" value="ECO:0007669"/>
    <property type="project" value="UniProtKB-UniRule"/>
</dbReference>
<dbReference type="AlphaFoldDB" id="A0A4V3IAA0"/>
<reference evidence="8 9" key="1">
    <citation type="submission" date="2019-03" db="EMBL/GenBank/DDBJ databases">
        <title>Genomics of glacier-inhabiting Cryobacterium strains.</title>
        <authorList>
            <person name="Liu Q."/>
            <person name="Xin Y.-H."/>
        </authorList>
    </citation>
    <scope>NUCLEOTIDE SEQUENCE [LARGE SCALE GENOMIC DNA]</scope>
    <source>
        <strain evidence="8 9">CGMCC 1.10440</strain>
    </source>
</reference>
<keyword evidence="2 5" id="KW-0545">Nucleotide biosynthesis</keyword>
<keyword evidence="1 5" id="KW-0808">Transferase</keyword>
<comment type="caution">
    <text evidence="5">Lacks conserved residue(s) required for the propagation of feature annotation.</text>
</comment>
<feature type="binding site" evidence="5">
    <location>
        <position position="135"/>
    </location>
    <ligand>
        <name>AMP</name>
        <dbReference type="ChEBI" id="CHEBI:456215"/>
    </ligand>
</feature>
<evidence type="ECO:0000256" key="5">
    <source>
        <dbReference type="HAMAP-Rule" id="MF_00235"/>
    </source>
</evidence>
<dbReference type="EC" id="2.7.4.3" evidence="5 7"/>
<dbReference type="NCBIfam" id="NF001381">
    <property type="entry name" value="PRK00279.1-3"/>
    <property type="match status" value="1"/>
</dbReference>
<dbReference type="RefSeq" id="WP_104095552.1">
    <property type="nucleotide sequence ID" value="NZ_JACHBP010000001.1"/>
</dbReference>
<proteinExistence type="inferred from homology"/>
<comment type="similarity">
    <text evidence="5 6">Belongs to the adenylate kinase family.</text>
</comment>
<comment type="pathway">
    <text evidence="5">Purine metabolism; AMP biosynthesis via salvage pathway; AMP from ADP: step 1/1.</text>
</comment>
<keyword evidence="5" id="KW-0963">Cytoplasm</keyword>
<comment type="subunit">
    <text evidence="5 7">Monomer.</text>
</comment>
<dbReference type="NCBIfam" id="NF011105">
    <property type="entry name" value="PRK14532.1"/>
    <property type="match status" value="1"/>
</dbReference>
<gene>
    <name evidence="5" type="primary">adk</name>
    <name evidence="8" type="ORF">E3N84_06270</name>
</gene>
<keyword evidence="3 5" id="KW-0547">Nucleotide-binding</keyword>
<dbReference type="GO" id="GO:0005737">
    <property type="term" value="C:cytoplasm"/>
    <property type="evidence" value="ECO:0007669"/>
    <property type="project" value="UniProtKB-SubCell"/>
</dbReference>
<evidence type="ECO:0000313" key="8">
    <source>
        <dbReference type="EMBL" id="TFB79678.1"/>
    </source>
</evidence>
<feature type="binding site" evidence="5">
    <location>
        <begin position="59"/>
        <end position="61"/>
    </location>
    <ligand>
        <name>AMP</name>
        <dbReference type="ChEBI" id="CHEBI:456215"/>
    </ligand>
</feature>
<dbReference type="InterPro" id="IPR033690">
    <property type="entry name" value="Adenylat_kinase_CS"/>
</dbReference>
<dbReference type="NCBIfam" id="NF011104">
    <property type="entry name" value="PRK14531.1"/>
    <property type="match status" value="1"/>
</dbReference>
<dbReference type="Proteomes" id="UP000298488">
    <property type="component" value="Unassembled WGS sequence"/>
</dbReference>
<feature type="binding site" evidence="5">
    <location>
        <position position="129"/>
    </location>
    <ligand>
        <name>ATP</name>
        <dbReference type="ChEBI" id="CHEBI:30616"/>
    </ligand>
</feature>
<protein>
    <recommendedName>
        <fullName evidence="5 7">Adenylate kinase</fullName>
        <shortName evidence="5">AK</shortName>
        <ecNumber evidence="5 7">2.7.4.3</ecNumber>
    </recommendedName>
    <alternativeName>
        <fullName evidence="5">ATP-AMP transphosphorylase</fullName>
    </alternativeName>
    <alternativeName>
        <fullName evidence="5">ATP:AMP phosphotransferase</fullName>
    </alternativeName>
    <alternativeName>
        <fullName evidence="5">Adenylate monophosphate kinase</fullName>
    </alternativeName>
</protein>
<evidence type="ECO:0000256" key="6">
    <source>
        <dbReference type="RuleBase" id="RU003330"/>
    </source>
</evidence>
<dbReference type="HAMAP" id="MF_00235">
    <property type="entry name" value="Adenylate_kinase_Adk"/>
    <property type="match status" value="1"/>
</dbReference>
<evidence type="ECO:0000256" key="7">
    <source>
        <dbReference type="RuleBase" id="RU003331"/>
    </source>
</evidence>
<dbReference type="PRINTS" id="PR00094">
    <property type="entry name" value="ADENYLTKNASE"/>
</dbReference>
<dbReference type="Pfam" id="PF00406">
    <property type="entry name" value="ADK"/>
    <property type="match status" value="1"/>
</dbReference>
<dbReference type="EMBL" id="SOFI01000003">
    <property type="protein sequence ID" value="TFB79678.1"/>
    <property type="molecule type" value="Genomic_DNA"/>
</dbReference>